<dbReference type="InterPro" id="IPR036867">
    <property type="entry name" value="R3H_dom_sf"/>
</dbReference>
<dbReference type="PANTHER" id="PTHR35800:SF1">
    <property type="entry name" value="RNA-BINDING PROTEIN KHPB"/>
    <property type="match status" value="1"/>
</dbReference>
<dbReference type="Gene3D" id="3.30.300.20">
    <property type="match status" value="1"/>
</dbReference>
<proteinExistence type="predicted"/>
<dbReference type="InterPro" id="IPR015946">
    <property type="entry name" value="KH_dom-like_a/b"/>
</dbReference>
<dbReference type="GO" id="GO:0003723">
    <property type="term" value="F:RNA binding"/>
    <property type="evidence" value="ECO:0007669"/>
    <property type="project" value="InterPro"/>
</dbReference>
<dbReference type="AlphaFoldDB" id="A0A5C7J6M3"/>
<evidence type="ECO:0000313" key="2">
    <source>
        <dbReference type="EMBL" id="TXG77157.1"/>
    </source>
</evidence>
<reference evidence="2 3" key="1">
    <citation type="submission" date="2018-09" db="EMBL/GenBank/DDBJ databases">
        <title>Metagenome Assembled Genomes from an Advanced Water Purification Facility.</title>
        <authorList>
            <person name="Stamps B.W."/>
            <person name="Spear J.R."/>
        </authorList>
    </citation>
    <scope>NUCLEOTIDE SEQUENCE [LARGE SCALE GENOMIC DNA]</scope>
    <source>
        <strain evidence="2">Bin_63_2</strain>
    </source>
</reference>
<dbReference type="InterPro" id="IPR001374">
    <property type="entry name" value="R3H_dom"/>
</dbReference>
<dbReference type="PANTHER" id="PTHR35800">
    <property type="entry name" value="PROTEIN JAG"/>
    <property type="match status" value="1"/>
</dbReference>
<dbReference type="SUPFAM" id="SSF82708">
    <property type="entry name" value="R3H domain"/>
    <property type="match status" value="1"/>
</dbReference>
<feature type="domain" description="R3H" evidence="1">
    <location>
        <begin position="91"/>
        <end position="157"/>
    </location>
</feature>
<evidence type="ECO:0000259" key="1">
    <source>
        <dbReference type="PROSITE" id="PS51061"/>
    </source>
</evidence>
<dbReference type="EMBL" id="SSDS01000052">
    <property type="protein sequence ID" value="TXG77157.1"/>
    <property type="molecule type" value="Genomic_DNA"/>
</dbReference>
<evidence type="ECO:0000313" key="3">
    <source>
        <dbReference type="Proteomes" id="UP000321026"/>
    </source>
</evidence>
<accession>A0A5C7J6M3</accession>
<comment type="caution">
    <text evidence="2">The sequence shown here is derived from an EMBL/GenBank/DDBJ whole genome shotgun (WGS) entry which is preliminary data.</text>
</comment>
<dbReference type="Proteomes" id="UP000321026">
    <property type="component" value="Unassembled WGS sequence"/>
</dbReference>
<name>A0A5C7J6M3_9BACT</name>
<dbReference type="SMART" id="SM00393">
    <property type="entry name" value="R3H"/>
    <property type="match status" value="1"/>
</dbReference>
<organism evidence="2 3">
    <name type="scientific">Candidatus Dojkabacteria bacterium</name>
    <dbReference type="NCBI Taxonomy" id="2099670"/>
    <lineage>
        <taxon>Bacteria</taxon>
        <taxon>Candidatus Dojkabacteria</taxon>
    </lineage>
</organism>
<gene>
    <name evidence="2" type="ORF">E6Q11_03250</name>
</gene>
<dbReference type="Pfam" id="PF01424">
    <property type="entry name" value="R3H"/>
    <property type="match status" value="1"/>
</dbReference>
<dbReference type="Gene3D" id="3.30.1370.50">
    <property type="entry name" value="R3H-like domain"/>
    <property type="match status" value="1"/>
</dbReference>
<dbReference type="PROSITE" id="PS51061">
    <property type="entry name" value="R3H"/>
    <property type="match status" value="1"/>
</dbReference>
<dbReference type="InterPro" id="IPR039247">
    <property type="entry name" value="KhpB"/>
</dbReference>
<sequence length="169" mass="19079">MTSSPREELLIQAKDVLQRMGFAAEVSIRERALPNDQVEYHCDIRVTDGQHLLIGQHGANLQALLHLLRLLTKEKLPPHAVLSIDVNNYVAEKRSFVEQEAQRAVKEVIETSLPLALRPMVAYERKLVHTFLADHPQVMTESVGSGEERKVLIRLRQVDTPDESSGTLE</sequence>
<protein>
    <recommendedName>
        <fullName evidence="1">R3H domain-containing protein</fullName>
    </recommendedName>
</protein>